<dbReference type="SMART" id="SM01375">
    <property type="entry name" value="Dynein_light"/>
    <property type="match status" value="1"/>
</dbReference>
<evidence type="ECO:0000256" key="7">
    <source>
        <dbReference type="ARBA" id="ARBA00022927"/>
    </source>
</evidence>
<evidence type="ECO:0000256" key="3">
    <source>
        <dbReference type="ARBA" id="ARBA00022448"/>
    </source>
</evidence>
<sequence length="141" mass="16242">MSNKHQHIFAEDMSDEMCQFALETSQEAFQLTITKGQVFTTIASCIRKAFEKSYGRGWNVVVGRSFGAYVTHEIKTYMYFTVVPGVYVLLWRWVVMSVCRRSCLVASIWYPLDAPGAMPQRGISVPRKKIHEKKSKYIFPC</sequence>
<dbReference type="Proteomes" id="UP000002630">
    <property type="component" value="Linkage Group LG02"/>
</dbReference>
<dbReference type="GO" id="GO:0015031">
    <property type="term" value="P:protein transport"/>
    <property type="evidence" value="ECO:0007669"/>
    <property type="project" value="UniProtKB-KW"/>
</dbReference>
<dbReference type="Gene3D" id="3.30.740.10">
    <property type="entry name" value="Protein Inhibitor Of Neuronal Nitric Oxide Synthase"/>
    <property type="match status" value="1"/>
</dbReference>
<evidence type="ECO:0000256" key="11">
    <source>
        <dbReference type="SAM" id="Phobius"/>
    </source>
</evidence>
<dbReference type="eggNOG" id="KOG3430">
    <property type="taxonomic scope" value="Eukaryota"/>
</dbReference>
<evidence type="ECO:0000256" key="9">
    <source>
        <dbReference type="ARBA" id="ARBA00023242"/>
    </source>
</evidence>
<keyword evidence="11" id="KW-0472">Membrane</keyword>
<keyword evidence="9" id="KW-0539">Nucleus</keyword>
<dbReference type="FunFam" id="3.30.740.10:FF:000005">
    <property type="entry name" value="Dynein light chain"/>
    <property type="match status" value="1"/>
</dbReference>
<keyword evidence="3" id="KW-0813">Transport</keyword>
<evidence type="ECO:0000256" key="8">
    <source>
        <dbReference type="ARBA" id="ARBA00023212"/>
    </source>
</evidence>
<keyword evidence="10" id="KW-0505">Motor protein</keyword>
<reference evidence="12 13" key="1">
    <citation type="journal article" date="2010" name="Nature">
        <title>The Ectocarpus genome and the independent evolution of multicellularity in brown algae.</title>
        <authorList>
            <person name="Cock J.M."/>
            <person name="Sterck L."/>
            <person name="Rouze P."/>
            <person name="Scornet D."/>
            <person name="Allen A.E."/>
            <person name="Amoutzias G."/>
            <person name="Anthouard V."/>
            <person name="Artiguenave F."/>
            <person name="Aury J.M."/>
            <person name="Badger J.H."/>
            <person name="Beszteri B."/>
            <person name="Billiau K."/>
            <person name="Bonnet E."/>
            <person name="Bothwell J.H."/>
            <person name="Bowler C."/>
            <person name="Boyen C."/>
            <person name="Brownlee C."/>
            <person name="Carrano C.J."/>
            <person name="Charrier B."/>
            <person name="Cho G.Y."/>
            <person name="Coelho S.M."/>
            <person name="Collen J."/>
            <person name="Corre E."/>
            <person name="Da Silva C."/>
            <person name="Delage L."/>
            <person name="Delaroque N."/>
            <person name="Dittami S.M."/>
            <person name="Doulbeau S."/>
            <person name="Elias M."/>
            <person name="Farnham G."/>
            <person name="Gachon C.M."/>
            <person name="Gschloessl B."/>
            <person name="Heesch S."/>
            <person name="Jabbari K."/>
            <person name="Jubin C."/>
            <person name="Kawai H."/>
            <person name="Kimura K."/>
            <person name="Kloareg B."/>
            <person name="Kupper F.C."/>
            <person name="Lang D."/>
            <person name="Le Bail A."/>
            <person name="Leblanc C."/>
            <person name="Lerouge P."/>
            <person name="Lohr M."/>
            <person name="Lopez P.J."/>
            <person name="Martens C."/>
            <person name="Maumus F."/>
            <person name="Michel G."/>
            <person name="Miranda-Saavedra D."/>
            <person name="Morales J."/>
            <person name="Moreau H."/>
            <person name="Motomura T."/>
            <person name="Nagasato C."/>
            <person name="Napoli C.A."/>
            <person name="Nelson D.R."/>
            <person name="Nyvall-Collen P."/>
            <person name="Peters A.F."/>
            <person name="Pommier C."/>
            <person name="Potin P."/>
            <person name="Poulain J."/>
            <person name="Quesneville H."/>
            <person name="Read B."/>
            <person name="Rensing S.A."/>
            <person name="Ritter A."/>
            <person name="Rousvoal S."/>
            <person name="Samanta M."/>
            <person name="Samson G."/>
            <person name="Schroeder D.C."/>
            <person name="Segurens B."/>
            <person name="Strittmatter M."/>
            <person name="Tonon T."/>
            <person name="Tregear J.W."/>
            <person name="Valentin K."/>
            <person name="von Dassow P."/>
            <person name="Yamagishi T."/>
            <person name="Van de Peer Y."/>
            <person name="Wincker P."/>
        </authorList>
    </citation>
    <scope>NUCLEOTIDE SEQUENCE [LARGE SCALE GENOMIC DNA]</scope>
    <source>
        <strain evidence="13">Ec32 / CCAP1310/4</strain>
    </source>
</reference>
<keyword evidence="11" id="KW-1133">Transmembrane helix</keyword>
<feature type="transmembrane region" description="Helical" evidence="11">
    <location>
        <begin position="77"/>
        <end position="95"/>
    </location>
</feature>
<proteinExistence type="inferred from homology"/>
<accession>D7FQ30</accession>
<dbReference type="InParanoid" id="D7FQ30"/>
<dbReference type="GO" id="GO:0045505">
    <property type="term" value="F:dynein intermediate chain binding"/>
    <property type="evidence" value="ECO:0007669"/>
    <property type="project" value="TreeGrafter"/>
</dbReference>
<dbReference type="InterPro" id="IPR037177">
    <property type="entry name" value="DLC_sf"/>
</dbReference>
<dbReference type="SUPFAM" id="SSF54648">
    <property type="entry name" value="DLC"/>
    <property type="match status" value="1"/>
</dbReference>
<name>D7FQ30_ECTSI</name>
<keyword evidence="7" id="KW-0653">Protein transport</keyword>
<dbReference type="GO" id="GO:0051028">
    <property type="term" value="P:mRNA transport"/>
    <property type="evidence" value="ECO:0007669"/>
    <property type="project" value="UniProtKB-KW"/>
</dbReference>
<dbReference type="PANTHER" id="PTHR11886">
    <property type="entry name" value="DYNEIN LIGHT CHAIN"/>
    <property type="match status" value="1"/>
</dbReference>
<dbReference type="EMBL" id="FN648375">
    <property type="protein sequence ID" value="CBJ48362.1"/>
    <property type="molecule type" value="Genomic_DNA"/>
</dbReference>
<dbReference type="InterPro" id="IPR001372">
    <property type="entry name" value="Dynein_light_chain_typ-1/2"/>
</dbReference>
<evidence type="ECO:0000256" key="5">
    <source>
        <dbReference type="ARBA" id="ARBA00022701"/>
    </source>
</evidence>
<dbReference type="GO" id="GO:0007017">
    <property type="term" value="P:microtubule-based process"/>
    <property type="evidence" value="ECO:0007669"/>
    <property type="project" value="InterPro"/>
</dbReference>
<comment type="subcellular location">
    <subcellularLocation>
        <location evidence="2 10">Cytoplasm</location>
        <location evidence="2 10">Cytoskeleton</location>
    </subcellularLocation>
    <subcellularLocation>
        <location evidence="1">Nucleus</location>
    </subcellularLocation>
</comment>
<evidence type="ECO:0000256" key="10">
    <source>
        <dbReference type="RuleBase" id="RU365010"/>
    </source>
</evidence>
<keyword evidence="10" id="KW-0243">Dynein</keyword>
<dbReference type="STRING" id="2880.D7FQ30"/>
<dbReference type="GO" id="GO:0005874">
    <property type="term" value="C:microtubule"/>
    <property type="evidence" value="ECO:0007669"/>
    <property type="project" value="UniProtKB-KW"/>
</dbReference>
<gene>
    <name evidence="12" type="primary">DYLC3</name>
    <name evidence="12" type="ORF">Esi_0002_0125</name>
</gene>
<protein>
    <recommendedName>
        <fullName evidence="10">Dynein light chain</fullName>
    </recommendedName>
</protein>
<keyword evidence="11" id="KW-0812">Transmembrane</keyword>
<dbReference type="GO" id="GO:0005634">
    <property type="term" value="C:nucleus"/>
    <property type="evidence" value="ECO:0007669"/>
    <property type="project" value="UniProtKB-SubCell"/>
</dbReference>
<dbReference type="PANTHER" id="PTHR11886:SF112">
    <property type="entry name" value="DYNEIN LIGHT CHAIN"/>
    <property type="match status" value="1"/>
</dbReference>
<dbReference type="AlphaFoldDB" id="D7FQ30"/>
<evidence type="ECO:0000256" key="2">
    <source>
        <dbReference type="ARBA" id="ARBA00004245"/>
    </source>
</evidence>
<keyword evidence="8 10" id="KW-0206">Cytoskeleton</keyword>
<dbReference type="OrthoDB" id="10033309at2759"/>
<evidence type="ECO:0000256" key="6">
    <source>
        <dbReference type="ARBA" id="ARBA00022816"/>
    </source>
</evidence>
<keyword evidence="5 10" id="KW-0493">Microtubule</keyword>
<keyword evidence="6" id="KW-0509">mRNA transport</keyword>
<dbReference type="EMBL" id="FN649727">
    <property type="protein sequence ID" value="CBJ48362.1"/>
    <property type="molecule type" value="Genomic_DNA"/>
</dbReference>
<dbReference type="Pfam" id="PF01221">
    <property type="entry name" value="Dynein_light"/>
    <property type="match status" value="1"/>
</dbReference>
<dbReference type="GO" id="GO:0005868">
    <property type="term" value="C:cytoplasmic dynein complex"/>
    <property type="evidence" value="ECO:0007669"/>
    <property type="project" value="TreeGrafter"/>
</dbReference>
<keyword evidence="4 10" id="KW-0963">Cytoplasm</keyword>
<evidence type="ECO:0000313" key="13">
    <source>
        <dbReference type="Proteomes" id="UP000002630"/>
    </source>
</evidence>
<evidence type="ECO:0000313" key="12">
    <source>
        <dbReference type="EMBL" id="CBJ48362.1"/>
    </source>
</evidence>
<keyword evidence="13" id="KW-1185">Reference proteome</keyword>
<comment type="similarity">
    <text evidence="10">Belongs to the dynein light chain family.</text>
</comment>
<evidence type="ECO:0000256" key="4">
    <source>
        <dbReference type="ARBA" id="ARBA00022490"/>
    </source>
</evidence>
<organism evidence="12 13">
    <name type="scientific">Ectocarpus siliculosus</name>
    <name type="common">Brown alga</name>
    <name type="synonym">Conferva siliculosa</name>
    <dbReference type="NCBI Taxonomy" id="2880"/>
    <lineage>
        <taxon>Eukaryota</taxon>
        <taxon>Sar</taxon>
        <taxon>Stramenopiles</taxon>
        <taxon>Ochrophyta</taxon>
        <taxon>PX clade</taxon>
        <taxon>Phaeophyceae</taxon>
        <taxon>Ectocarpales</taxon>
        <taxon>Ectocarpaceae</taxon>
        <taxon>Ectocarpus</taxon>
    </lineage>
</organism>
<evidence type="ECO:0000256" key="1">
    <source>
        <dbReference type="ARBA" id="ARBA00004123"/>
    </source>
</evidence>